<dbReference type="Pfam" id="PF00270">
    <property type="entry name" value="DEAD"/>
    <property type="match status" value="1"/>
</dbReference>
<dbReference type="PROSITE" id="PS51193">
    <property type="entry name" value="HELICASE_ATP_BIND_2"/>
    <property type="match status" value="1"/>
</dbReference>
<dbReference type="InterPro" id="IPR006555">
    <property type="entry name" value="ATP-dep_Helicase_C"/>
</dbReference>
<keyword evidence="10" id="KW-1185">Reference proteome</keyword>
<comment type="cofactor">
    <cofactor evidence="1">
        <name>[4Fe-4S] cluster</name>
        <dbReference type="ChEBI" id="CHEBI:49883"/>
    </cofactor>
</comment>
<evidence type="ECO:0000256" key="6">
    <source>
        <dbReference type="ARBA" id="ARBA00044969"/>
    </source>
</evidence>
<dbReference type="OrthoDB" id="9805194at2"/>
<evidence type="ECO:0000313" key="9">
    <source>
        <dbReference type="EMBL" id="SUO95396.1"/>
    </source>
</evidence>
<dbReference type="SMART" id="SM00487">
    <property type="entry name" value="DEXDc"/>
    <property type="match status" value="1"/>
</dbReference>
<dbReference type="GO" id="GO:0006281">
    <property type="term" value="P:DNA repair"/>
    <property type="evidence" value="ECO:0007669"/>
    <property type="project" value="TreeGrafter"/>
</dbReference>
<comment type="similarity">
    <text evidence="5">Belongs to the helicase family. DinG subfamily.</text>
</comment>
<dbReference type="EC" id="5.6.2.3" evidence="6"/>
<proteinExistence type="inferred from homology"/>
<dbReference type="RefSeq" id="WP_072575538.1">
    <property type="nucleotide sequence ID" value="NZ_LWHB01000012.1"/>
</dbReference>
<protein>
    <recommendedName>
        <fullName evidence="6">DNA 5'-3' helicase</fullName>
        <ecNumber evidence="6">5.6.2.3</ecNumber>
    </recommendedName>
</protein>
<dbReference type="InterPro" id="IPR011545">
    <property type="entry name" value="DEAD/DEAH_box_helicase_dom"/>
</dbReference>
<dbReference type="PANTHER" id="PTHR11472:SF34">
    <property type="entry name" value="REGULATOR OF TELOMERE ELONGATION HELICASE 1"/>
    <property type="match status" value="1"/>
</dbReference>
<sequence>MNEIETLFAPKGALASLLKGYRPRESQQLLAQAVADNLDDNSVLLAEAGTGTGKTFAYLLPAIYRGKKTLVSTATKTLQEQIFTHDIPLVKKGLKSGVSVALLKGRRNYFCHYHYAQLQSRPLLSAEDKTYRLRIDHFAKTTKDGDLVNLKNIPEDHEIIQHITSTTDNCLGRECEFFEECFVQKARQKAKEADLVVVNHHLLLADFALKSDGFAEILPDIEAFIIDEAHHLPQIAVNFLGERVSQRQIRLFLDDLNIAVAEEAPDALDLRAAISPCALALAEVINSLKETKETHYESEELLALAPFWKALKSLSDRLYKIKKQFSPHHERGKQLHQLSERLGKMLDILALFIDRSGNPVLSKQTVEAASVKAVAENLSLSEKVDITSSEQAESEKKENSSIFLAQWLDVGQKSFVLNSVPVNAAGRFAYWIKQSGASWTFLSATLAVGGKFDHFRRELGLSEQVSTLQLESPFDYRMQSLLYHPQNLPNPNENSYTKKLIEASLPVLKRTKGRAFLLFTSYKAMHTAKEVLKDERFQLFVQGDAPKAQLLADFRESKQGLLLATASFWEGVDVRGDRLVCVVIDRLPFAVPNDPVTKTRHRLLEEKGLSPFIHDSLPQAVISLKQGVGRLIRDVEDYGVLVIGDPRLTGKRYGKIFLESLPRMTRTTKLDIVNRFFDYHEQS</sequence>
<dbReference type="InterPro" id="IPR045028">
    <property type="entry name" value="DinG/Rad3-like"/>
</dbReference>
<gene>
    <name evidence="9" type="primary">dinG</name>
    <name evidence="9" type="ORF">NCTC13337_01294</name>
</gene>
<dbReference type="EMBL" id="UHIC01000001">
    <property type="protein sequence ID" value="SUO95396.1"/>
    <property type="molecule type" value="Genomic_DNA"/>
</dbReference>
<dbReference type="Proteomes" id="UP000254601">
    <property type="component" value="Unassembled WGS sequence"/>
</dbReference>
<keyword evidence="2" id="KW-0547">Nucleotide-binding</keyword>
<comment type="catalytic activity">
    <reaction evidence="7">
        <text>ATP + H2O = ADP + phosphate + H(+)</text>
        <dbReference type="Rhea" id="RHEA:13065"/>
        <dbReference type="ChEBI" id="CHEBI:15377"/>
        <dbReference type="ChEBI" id="CHEBI:15378"/>
        <dbReference type="ChEBI" id="CHEBI:30616"/>
        <dbReference type="ChEBI" id="CHEBI:43474"/>
        <dbReference type="ChEBI" id="CHEBI:456216"/>
        <dbReference type="EC" id="5.6.2.3"/>
    </reaction>
</comment>
<evidence type="ECO:0000259" key="8">
    <source>
        <dbReference type="PROSITE" id="PS51193"/>
    </source>
</evidence>
<dbReference type="GO" id="GO:0043139">
    <property type="term" value="F:5'-3' DNA helicase activity"/>
    <property type="evidence" value="ECO:0007669"/>
    <property type="project" value="UniProtKB-EC"/>
</dbReference>
<organism evidence="9 10">
    <name type="scientific">Suttonella ornithocola</name>
    <dbReference type="NCBI Taxonomy" id="279832"/>
    <lineage>
        <taxon>Bacteria</taxon>
        <taxon>Pseudomonadati</taxon>
        <taxon>Pseudomonadota</taxon>
        <taxon>Gammaproteobacteria</taxon>
        <taxon>Cardiobacteriales</taxon>
        <taxon>Cardiobacteriaceae</taxon>
        <taxon>Suttonella</taxon>
    </lineage>
</organism>
<evidence type="ECO:0000256" key="3">
    <source>
        <dbReference type="ARBA" id="ARBA00022801"/>
    </source>
</evidence>
<dbReference type="SUPFAM" id="SSF52540">
    <property type="entry name" value="P-loop containing nucleoside triphosphate hydrolases"/>
    <property type="match status" value="1"/>
</dbReference>
<dbReference type="PANTHER" id="PTHR11472">
    <property type="entry name" value="DNA REPAIR DEAD HELICASE RAD3/XP-D SUBFAMILY MEMBER"/>
    <property type="match status" value="1"/>
</dbReference>
<feature type="domain" description="Helicase ATP-binding" evidence="8">
    <location>
        <begin position="13"/>
        <end position="274"/>
    </location>
</feature>
<dbReference type="InterPro" id="IPR014001">
    <property type="entry name" value="Helicase_ATP-bd"/>
</dbReference>
<dbReference type="InterPro" id="IPR027417">
    <property type="entry name" value="P-loop_NTPase"/>
</dbReference>
<dbReference type="Pfam" id="PF13307">
    <property type="entry name" value="Helicase_C_2"/>
    <property type="match status" value="1"/>
</dbReference>
<keyword evidence="9" id="KW-0347">Helicase</keyword>
<dbReference type="SMART" id="SM00491">
    <property type="entry name" value="HELICc2"/>
    <property type="match status" value="1"/>
</dbReference>
<dbReference type="GO" id="GO:0003676">
    <property type="term" value="F:nucleic acid binding"/>
    <property type="evidence" value="ECO:0007669"/>
    <property type="project" value="InterPro"/>
</dbReference>
<evidence type="ECO:0000313" key="10">
    <source>
        <dbReference type="Proteomes" id="UP000254601"/>
    </source>
</evidence>
<name>A0A380MTK1_9GAMM</name>
<reference evidence="9 10" key="1">
    <citation type="submission" date="2018-06" db="EMBL/GenBank/DDBJ databases">
        <authorList>
            <consortium name="Pathogen Informatics"/>
            <person name="Doyle S."/>
        </authorList>
    </citation>
    <scope>NUCLEOTIDE SEQUENCE [LARGE SCALE GENOMIC DNA]</scope>
    <source>
        <strain evidence="9 10">NCTC13337</strain>
    </source>
</reference>
<dbReference type="Gene3D" id="3.40.50.300">
    <property type="entry name" value="P-loop containing nucleotide triphosphate hydrolases"/>
    <property type="match status" value="2"/>
</dbReference>
<dbReference type="GO" id="GO:0016887">
    <property type="term" value="F:ATP hydrolysis activity"/>
    <property type="evidence" value="ECO:0007669"/>
    <property type="project" value="RHEA"/>
</dbReference>
<evidence type="ECO:0000256" key="4">
    <source>
        <dbReference type="ARBA" id="ARBA00022840"/>
    </source>
</evidence>
<dbReference type="InterPro" id="IPR014013">
    <property type="entry name" value="Helic_SF1/SF2_ATP-bd_DinG/Rad3"/>
</dbReference>
<dbReference type="GO" id="GO:0005524">
    <property type="term" value="F:ATP binding"/>
    <property type="evidence" value="ECO:0007669"/>
    <property type="project" value="UniProtKB-KW"/>
</dbReference>
<evidence type="ECO:0000256" key="2">
    <source>
        <dbReference type="ARBA" id="ARBA00022741"/>
    </source>
</evidence>
<accession>A0A380MTK1</accession>
<keyword evidence="3 9" id="KW-0378">Hydrolase</keyword>
<evidence type="ECO:0000256" key="1">
    <source>
        <dbReference type="ARBA" id="ARBA00001966"/>
    </source>
</evidence>
<dbReference type="AlphaFoldDB" id="A0A380MTK1"/>
<evidence type="ECO:0000256" key="7">
    <source>
        <dbReference type="ARBA" id="ARBA00048954"/>
    </source>
</evidence>
<evidence type="ECO:0000256" key="5">
    <source>
        <dbReference type="ARBA" id="ARBA00038058"/>
    </source>
</evidence>
<keyword evidence="4" id="KW-0067">ATP-binding</keyword>